<evidence type="ECO:0000256" key="3">
    <source>
        <dbReference type="ARBA" id="ARBA00023004"/>
    </source>
</evidence>
<dbReference type="Gene3D" id="1.10.760.10">
    <property type="entry name" value="Cytochrome c-like domain"/>
    <property type="match status" value="1"/>
</dbReference>
<sequence length="126" mass="13213">MERITIIRLALGLLLPVTTACTNDNEEDLAPQPDHQDCDTTAITFSGSIVPILAANCYSCHAAGIAEGGVVLDNYNGVKEEAGHGHLVGAITHAPGFPPMPQGAAKLPDCDIEKIRKWVDAGAPNN</sequence>
<keyword evidence="2 4" id="KW-0479">Metal-binding</keyword>
<dbReference type="OrthoDB" id="1524066at2"/>
<gene>
    <name evidence="7" type="ORF">A3841_05610</name>
</gene>
<evidence type="ECO:0000256" key="4">
    <source>
        <dbReference type="PROSITE-ProRule" id="PRU00433"/>
    </source>
</evidence>
<dbReference type="SUPFAM" id="SSF46626">
    <property type="entry name" value="Cytochrome c"/>
    <property type="match status" value="1"/>
</dbReference>
<proteinExistence type="predicted"/>
<accession>A0A1Q5P8U2</accession>
<keyword evidence="3 4" id="KW-0408">Iron</keyword>
<organism evidence="7 8">
    <name type="scientific">Pontibacter flavimaris</name>
    <dbReference type="NCBI Taxonomy" id="1797110"/>
    <lineage>
        <taxon>Bacteria</taxon>
        <taxon>Pseudomonadati</taxon>
        <taxon>Bacteroidota</taxon>
        <taxon>Cytophagia</taxon>
        <taxon>Cytophagales</taxon>
        <taxon>Hymenobacteraceae</taxon>
        <taxon>Pontibacter</taxon>
    </lineage>
</organism>
<protein>
    <recommendedName>
        <fullName evidence="6">Cytochrome c domain-containing protein</fullName>
    </recommendedName>
</protein>
<dbReference type="STRING" id="1797110.A3841_05610"/>
<evidence type="ECO:0000256" key="5">
    <source>
        <dbReference type="SAM" id="SignalP"/>
    </source>
</evidence>
<dbReference type="EMBL" id="LVWA01000012">
    <property type="protein sequence ID" value="OKL38623.1"/>
    <property type="molecule type" value="Genomic_DNA"/>
</dbReference>
<feature type="domain" description="Cytochrome c" evidence="6">
    <location>
        <begin position="36"/>
        <end position="123"/>
    </location>
</feature>
<feature type="chain" id="PRO_5013202721" description="Cytochrome c domain-containing protein" evidence="5">
    <location>
        <begin position="23"/>
        <end position="126"/>
    </location>
</feature>
<keyword evidence="1 4" id="KW-0349">Heme</keyword>
<dbReference type="AlphaFoldDB" id="A0A1Q5P8U2"/>
<comment type="caution">
    <text evidence="7">The sequence shown here is derived from an EMBL/GenBank/DDBJ whole genome shotgun (WGS) entry which is preliminary data.</text>
</comment>
<dbReference type="GO" id="GO:0046872">
    <property type="term" value="F:metal ion binding"/>
    <property type="evidence" value="ECO:0007669"/>
    <property type="project" value="UniProtKB-KW"/>
</dbReference>
<dbReference type="InterPro" id="IPR036909">
    <property type="entry name" value="Cyt_c-like_dom_sf"/>
</dbReference>
<evidence type="ECO:0000256" key="2">
    <source>
        <dbReference type="ARBA" id="ARBA00022723"/>
    </source>
</evidence>
<dbReference type="InterPro" id="IPR009056">
    <property type="entry name" value="Cyt_c-like_dom"/>
</dbReference>
<dbReference type="GO" id="GO:0009055">
    <property type="term" value="F:electron transfer activity"/>
    <property type="evidence" value="ECO:0007669"/>
    <property type="project" value="InterPro"/>
</dbReference>
<keyword evidence="8" id="KW-1185">Reference proteome</keyword>
<dbReference type="RefSeq" id="WP_073854578.1">
    <property type="nucleotide sequence ID" value="NZ_LVWA01000012.1"/>
</dbReference>
<dbReference type="PROSITE" id="PS51007">
    <property type="entry name" value="CYTC"/>
    <property type="match status" value="1"/>
</dbReference>
<dbReference type="GO" id="GO:0020037">
    <property type="term" value="F:heme binding"/>
    <property type="evidence" value="ECO:0007669"/>
    <property type="project" value="InterPro"/>
</dbReference>
<feature type="signal peptide" evidence="5">
    <location>
        <begin position="1"/>
        <end position="22"/>
    </location>
</feature>
<evidence type="ECO:0000313" key="7">
    <source>
        <dbReference type="EMBL" id="OKL38623.1"/>
    </source>
</evidence>
<evidence type="ECO:0000256" key="1">
    <source>
        <dbReference type="ARBA" id="ARBA00022617"/>
    </source>
</evidence>
<dbReference type="PROSITE" id="PS51257">
    <property type="entry name" value="PROKAR_LIPOPROTEIN"/>
    <property type="match status" value="1"/>
</dbReference>
<keyword evidence="5" id="KW-0732">Signal</keyword>
<name>A0A1Q5P8U2_9BACT</name>
<reference evidence="7 8" key="1">
    <citation type="submission" date="2016-03" db="EMBL/GenBank/DDBJ databases">
        <title>Genome sequence of Pontibacter sp. nov., of the family cytophagaceae, isolated from marine sediment of the Yellow Sea, China.</title>
        <authorList>
            <person name="Zhang G."/>
            <person name="Zhang R."/>
        </authorList>
    </citation>
    <scope>NUCLEOTIDE SEQUENCE [LARGE SCALE GENOMIC DNA]</scope>
    <source>
        <strain evidence="7 8">S10-8</strain>
    </source>
</reference>
<evidence type="ECO:0000313" key="8">
    <source>
        <dbReference type="Proteomes" id="UP000186551"/>
    </source>
</evidence>
<evidence type="ECO:0000259" key="6">
    <source>
        <dbReference type="PROSITE" id="PS51007"/>
    </source>
</evidence>
<dbReference type="Proteomes" id="UP000186551">
    <property type="component" value="Unassembled WGS sequence"/>
</dbReference>